<evidence type="ECO:0000259" key="3">
    <source>
        <dbReference type="Pfam" id="PF13845"/>
    </source>
</evidence>
<organism evidence="4 5">
    <name type="scientific">Actinomadura barringtoniae</name>
    <dbReference type="NCBI Taxonomy" id="1427535"/>
    <lineage>
        <taxon>Bacteria</taxon>
        <taxon>Bacillati</taxon>
        <taxon>Actinomycetota</taxon>
        <taxon>Actinomycetes</taxon>
        <taxon>Streptosporangiales</taxon>
        <taxon>Thermomonosporaceae</taxon>
        <taxon>Actinomadura</taxon>
    </lineage>
</organism>
<feature type="transmembrane region" description="Helical" evidence="2">
    <location>
        <begin position="70"/>
        <end position="93"/>
    </location>
</feature>
<keyword evidence="2" id="KW-1133">Transmembrane helix</keyword>
<feature type="region of interest" description="Disordered" evidence="1">
    <location>
        <begin position="1"/>
        <end position="48"/>
    </location>
</feature>
<dbReference type="EMBL" id="JAGEOJ010000006">
    <property type="protein sequence ID" value="MBO2448485.1"/>
    <property type="molecule type" value="Genomic_DNA"/>
</dbReference>
<dbReference type="RefSeq" id="WP_208256165.1">
    <property type="nucleotide sequence ID" value="NZ_JAGEOJ010000006.1"/>
</dbReference>
<keyword evidence="2" id="KW-0812">Transmembrane</keyword>
<feature type="transmembrane region" description="Helical" evidence="2">
    <location>
        <begin position="105"/>
        <end position="130"/>
    </location>
</feature>
<protein>
    <submittedName>
        <fullName evidence="4">Septum formation family protein</fullName>
    </submittedName>
</protein>
<evidence type="ECO:0000256" key="2">
    <source>
        <dbReference type="SAM" id="Phobius"/>
    </source>
</evidence>
<accession>A0A939P9Q0</accession>
<sequence>MTQPPPTEEPGWAPPGAPSEPAPEAQPHPDPQPYLGPRPQAAPGAFPPQPVAAPYLPAQYHKPKFNGFSIAALVLGIIGGIGLSIIFGIAALVQIRRRGGRGKAMAIIGMALSLVWLALIIGVAAIGAAFTPDRDDSGHVTQKGRALLADLKVGDCFNGVPHDKTARSTTALPCAQPHDGEVLASFNLPKGGFPGQQEVIRSAESGCYARVGGRLDASRYRTSVNPYLLYPTRASWALGDRVVQCLGASTGAKLTGSLDLSPAEPGMKSWNALKPGDCLIQKDGEGESTAVKTVPCSKRHNAQLVLTFDLPAGDWPGSATVRRQSEKGCQTRLRSYFDKHPVKVDVGYVHADPIQDEWKMGSRNVKCFAAPMKGELTRSVMP</sequence>
<dbReference type="AlphaFoldDB" id="A0A939P9Q0"/>
<name>A0A939P9Q0_9ACTN</name>
<comment type="caution">
    <text evidence="4">The sequence shown here is derived from an EMBL/GenBank/DDBJ whole genome shotgun (WGS) entry which is preliminary data.</text>
</comment>
<evidence type="ECO:0000313" key="4">
    <source>
        <dbReference type="EMBL" id="MBO2448485.1"/>
    </source>
</evidence>
<evidence type="ECO:0000313" key="5">
    <source>
        <dbReference type="Proteomes" id="UP000669179"/>
    </source>
</evidence>
<keyword evidence="2" id="KW-0472">Membrane</keyword>
<evidence type="ECO:0000256" key="1">
    <source>
        <dbReference type="SAM" id="MobiDB-lite"/>
    </source>
</evidence>
<proteinExistence type="predicted"/>
<dbReference type="Pfam" id="PF13845">
    <property type="entry name" value="Septum_form"/>
    <property type="match status" value="1"/>
</dbReference>
<feature type="domain" description="Septum formation-related" evidence="3">
    <location>
        <begin position="154"/>
        <end position="367"/>
    </location>
</feature>
<gene>
    <name evidence="4" type="ORF">J4573_15390</name>
</gene>
<feature type="compositionally biased region" description="Pro residues" evidence="1">
    <location>
        <begin position="1"/>
        <end position="36"/>
    </location>
</feature>
<reference evidence="4" key="1">
    <citation type="submission" date="2021-03" db="EMBL/GenBank/DDBJ databases">
        <authorList>
            <person name="Kanchanasin P."/>
            <person name="Saeng-In P."/>
            <person name="Phongsopitanun W."/>
            <person name="Yuki M."/>
            <person name="Kudo T."/>
            <person name="Ohkuma M."/>
            <person name="Tanasupawat S."/>
        </authorList>
    </citation>
    <scope>NUCLEOTIDE SEQUENCE</scope>
    <source>
        <strain evidence="4">GKU 128</strain>
    </source>
</reference>
<keyword evidence="5" id="KW-1185">Reference proteome</keyword>
<dbReference type="InterPro" id="IPR026004">
    <property type="entry name" value="Septum_form"/>
</dbReference>
<dbReference type="Proteomes" id="UP000669179">
    <property type="component" value="Unassembled WGS sequence"/>
</dbReference>